<dbReference type="NCBIfam" id="TIGR04391">
    <property type="entry name" value="CcmD_alt_fam"/>
    <property type="match status" value="1"/>
</dbReference>
<feature type="transmembrane region" description="Helical" evidence="1">
    <location>
        <begin position="6"/>
        <end position="23"/>
    </location>
</feature>
<keyword evidence="1" id="KW-0472">Membrane</keyword>
<reference evidence="2" key="1">
    <citation type="submission" date="2022-06" db="EMBL/GenBank/DDBJ databases">
        <title>Aquibacillus sp. a new bacterium isolated from soil saline samples.</title>
        <authorList>
            <person name="Galisteo C."/>
            <person name="De La Haba R."/>
            <person name="Sanchez-Porro C."/>
            <person name="Ventosa A."/>
        </authorList>
    </citation>
    <scope>NUCLEOTIDE SEQUENCE</scope>
    <source>
        <strain evidence="2">3ASR75-11</strain>
    </source>
</reference>
<dbReference type="Proteomes" id="UP001145050">
    <property type="component" value="Unassembled WGS sequence"/>
</dbReference>
<keyword evidence="3" id="KW-1185">Reference proteome</keyword>
<proteinExistence type="predicted"/>
<evidence type="ECO:0000313" key="3">
    <source>
        <dbReference type="Proteomes" id="UP001145050"/>
    </source>
</evidence>
<dbReference type="InterPro" id="IPR030888">
    <property type="entry name" value="Put_ccm"/>
</dbReference>
<accession>A0A9X4ANF5</accession>
<keyword evidence="1" id="KW-0812">Transmembrane</keyword>
<protein>
    <submittedName>
        <fullName evidence="2">CcmD family protein</fullName>
    </submittedName>
</protein>
<evidence type="ECO:0000256" key="1">
    <source>
        <dbReference type="SAM" id="Phobius"/>
    </source>
</evidence>
<gene>
    <name evidence="2" type="ORF">NC797_14775</name>
</gene>
<dbReference type="AlphaFoldDB" id="A0A9X4ANF5"/>
<comment type="caution">
    <text evidence="2">The sequence shown here is derived from an EMBL/GenBank/DDBJ whole genome shotgun (WGS) entry which is preliminary data.</text>
</comment>
<sequence length="42" mass="4994">MTYLFIGVSVMWIGILVYMGRLFQQQKQVSQQLDNMKNEARQ</sequence>
<dbReference type="EMBL" id="JAMQKB010000020">
    <property type="protein sequence ID" value="MDC3425769.1"/>
    <property type="molecule type" value="Genomic_DNA"/>
</dbReference>
<keyword evidence="1" id="KW-1133">Transmembrane helix</keyword>
<organism evidence="2 3">
    <name type="scientific">Terrihalobacillus insolitus</name>
    <dbReference type="NCBI Taxonomy" id="2950438"/>
    <lineage>
        <taxon>Bacteria</taxon>
        <taxon>Bacillati</taxon>
        <taxon>Bacillota</taxon>
        <taxon>Bacilli</taxon>
        <taxon>Bacillales</taxon>
        <taxon>Bacillaceae</taxon>
        <taxon>Terrihalobacillus</taxon>
    </lineage>
</organism>
<evidence type="ECO:0000313" key="2">
    <source>
        <dbReference type="EMBL" id="MDC3425769.1"/>
    </source>
</evidence>
<name>A0A9X4ANF5_9BACI</name>
<dbReference type="RefSeq" id="WP_272437586.1">
    <property type="nucleotide sequence ID" value="NZ_JAMQKB010000020.1"/>
</dbReference>